<protein>
    <submittedName>
        <fullName evidence="2">YnbE family lipoprotein</fullName>
    </submittedName>
</protein>
<sequence>MIHAKMKGLGLVCGLCLLGGCVNVNAPSDKIVIELNINIQQEVIYRLAADVEDNIDANPDIF</sequence>
<evidence type="ECO:0000313" key="3">
    <source>
        <dbReference type="Proteomes" id="UP000759298"/>
    </source>
</evidence>
<dbReference type="InterPro" id="IPR025985">
    <property type="entry name" value="YnbE"/>
</dbReference>
<dbReference type="Proteomes" id="UP000759298">
    <property type="component" value="Unassembled WGS sequence"/>
</dbReference>
<comment type="caution">
    <text evidence="2">The sequence shown here is derived from an EMBL/GenBank/DDBJ whole genome shotgun (WGS) entry which is preliminary data.</text>
</comment>
<organism evidence="2 3">
    <name type="scientific">Alteriqipengyuania abyssalis</name>
    <dbReference type="NCBI Taxonomy" id="2860200"/>
    <lineage>
        <taxon>Bacteria</taxon>
        <taxon>Pseudomonadati</taxon>
        <taxon>Pseudomonadota</taxon>
        <taxon>Alphaproteobacteria</taxon>
        <taxon>Sphingomonadales</taxon>
        <taxon>Erythrobacteraceae</taxon>
        <taxon>Alteriqipengyuania</taxon>
    </lineage>
</organism>
<feature type="signal peptide" evidence="1">
    <location>
        <begin position="1"/>
        <end position="26"/>
    </location>
</feature>
<evidence type="ECO:0000313" key="2">
    <source>
        <dbReference type="EMBL" id="MBY8338211.1"/>
    </source>
</evidence>
<keyword evidence="3" id="KW-1185">Reference proteome</keyword>
<name>A0ABS7PGY2_9SPHN</name>
<proteinExistence type="predicted"/>
<reference evidence="2 3" key="1">
    <citation type="submission" date="2021-07" db="EMBL/GenBank/DDBJ databases">
        <title>Alteriqipengyuania abyssalis NZ-12B nov, sp.nov isolated from deep sea sponge in pacific ocean.</title>
        <authorList>
            <person name="Tareen S."/>
            <person name="Wink J."/>
        </authorList>
    </citation>
    <scope>NUCLEOTIDE SEQUENCE [LARGE SCALE GENOMIC DNA]</scope>
    <source>
        <strain evidence="2 3">NZ-12B</strain>
    </source>
</reference>
<keyword evidence="1" id="KW-0732">Signal</keyword>
<dbReference type="Pfam" id="PF13617">
    <property type="entry name" value="Lipoprotein_19"/>
    <property type="match status" value="1"/>
</dbReference>
<dbReference type="RefSeq" id="WP_054523843.1">
    <property type="nucleotide sequence ID" value="NZ_JAHWXP010000004.1"/>
</dbReference>
<keyword evidence="2" id="KW-0449">Lipoprotein</keyword>
<feature type="chain" id="PRO_5046504603" evidence="1">
    <location>
        <begin position="27"/>
        <end position="62"/>
    </location>
</feature>
<gene>
    <name evidence="2" type="ORF">KYN89_14265</name>
</gene>
<evidence type="ECO:0000256" key="1">
    <source>
        <dbReference type="SAM" id="SignalP"/>
    </source>
</evidence>
<dbReference type="EMBL" id="JAHWXP010000004">
    <property type="protein sequence ID" value="MBY8338211.1"/>
    <property type="molecule type" value="Genomic_DNA"/>
</dbReference>
<dbReference type="PROSITE" id="PS51257">
    <property type="entry name" value="PROKAR_LIPOPROTEIN"/>
    <property type="match status" value="1"/>
</dbReference>
<accession>A0ABS7PGY2</accession>